<gene>
    <name evidence="1" type="ORF">EZS27_003520</name>
    <name evidence="2" type="ORF">EZS27_003535</name>
</gene>
<dbReference type="InterPro" id="IPR027417">
    <property type="entry name" value="P-loop_NTPase"/>
</dbReference>
<dbReference type="Gene3D" id="3.40.50.300">
    <property type="entry name" value="P-loop containing nucleotide triphosphate hydrolases"/>
    <property type="match status" value="1"/>
</dbReference>
<accession>A0A5J4SSW9</accession>
<dbReference type="AlphaFoldDB" id="A0A5J4SSW9"/>
<sequence length="118" mass="13131">MIAMDIYELSNVGAQEAFWWWLLFPLGGGIIAALGSSDKSGLAVLGMAGAGKTTFYNYLRKEEVFGQTGIRDIDKFSIEFKNGKKITIKKGQDIGGREGFIPQYESMMEKANIVLFFF</sequence>
<dbReference type="CDD" id="cd00882">
    <property type="entry name" value="Ras_like_GTPase"/>
    <property type="match status" value="1"/>
</dbReference>
<dbReference type="EMBL" id="SNRY01000055">
    <property type="protein sequence ID" value="KAA6349053.1"/>
    <property type="molecule type" value="Genomic_DNA"/>
</dbReference>
<reference evidence="1" key="1">
    <citation type="submission" date="2019-03" db="EMBL/GenBank/DDBJ databases">
        <title>Single cell metagenomics reveals metabolic interactions within the superorganism composed of flagellate Streblomastix strix and complex community of Bacteroidetes bacteria on its surface.</title>
        <authorList>
            <person name="Treitli S.C."/>
            <person name="Kolisko M."/>
            <person name="Husnik F."/>
            <person name="Keeling P."/>
            <person name="Hampl V."/>
        </authorList>
    </citation>
    <scope>NUCLEOTIDE SEQUENCE</scope>
    <source>
        <strain evidence="1">STM</strain>
    </source>
</reference>
<name>A0A5J4SSW9_9ZZZZ</name>
<evidence type="ECO:0000313" key="1">
    <source>
        <dbReference type="EMBL" id="KAA6349038.1"/>
    </source>
</evidence>
<organism evidence="1">
    <name type="scientific">termite gut metagenome</name>
    <dbReference type="NCBI Taxonomy" id="433724"/>
    <lineage>
        <taxon>unclassified sequences</taxon>
        <taxon>metagenomes</taxon>
        <taxon>organismal metagenomes</taxon>
    </lineage>
</organism>
<dbReference type="SUPFAM" id="SSF52540">
    <property type="entry name" value="P-loop containing nucleoside triphosphate hydrolases"/>
    <property type="match status" value="1"/>
</dbReference>
<evidence type="ECO:0000313" key="2">
    <source>
        <dbReference type="EMBL" id="KAA6349053.1"/>
    </source>
</evidence>
<dbReference type="EMBL" id="SNRY01000055">
    <property type="protein sequence ID" value="KAA6349038.1"/>
    <property type="molecule type" value="Genomic_DNA"/>
</dbReference>
<comment type="caution">
    <text evidence="1">The sequence shown here is derived from an EMBL/GenBank/DDBJ whole genome shotgun (WGS) entry which is preliminary data.</text>
</comment>
<evidence type="ECO:0008006" key="3">
    <source>
        <dbReference type="Google" id="ProtNLM"/>
    </source>
</evidence>
<proteinExistence type="predicted"/>
<protein>
    <recommendedName>
        <fullName evidence="3">G domain-containing protein</fullName>
    </recommendedName>
</protein>